<protein>
    <submittedName>
        <fullName evidence="1">Uncharacterized protein</fullName>
    </submittedName>
</protein>
<dbReference type="PANTHER" id="PTHR11412:SF166">
    <property type="entry name" value="NTR DOMAIN-CONTAINING PROTEIN"/>
    <property type="match status" value="1"/>
</dbReference>
<evidence type="ECO:0000313" key="2">
    <source>
        <dbReference type="Proteomes" id="UP001164746"/>
    </source>
</evidence>
<accession>A0ABY7FRK8</accession>
<keyword evidence="2" id="KW-1185">Reference proteome</keyword>
<evidence type="ECO:0000313" key="1">
    <source>
        <dbReference type="EMBL" id="WAR23939.1"/>
    </source>
</evidence>
<gene>
    <name evidence="1" type="ORF">MAR_037608</name>
</gene>
<name>A0ABY7FRK8_MYAAR</name>
<reference evidence="1" key="1">
    <citation type="submission" date="2022-11" db="EMBL/GenBank/DDBJ databases">
        <title>Centuries of genome instability and evolution in soft-shell clam transmissible cancer (bioRxiv).</title>
        <authorList>
            <person name="Hart S.F.M."/>
            <person name="Yonemitsu M.A."/>
            <person name="Giersch R.M."/>
            <person name="Beal B.F."/>
            <person name="Arriagada G."/>
            <person name="Davis B.W."/>
            <person name="Ostrander E.A."/>
            <person name="Goff S.P."/>
            <person name="Metzger M.J."/>
        </authorList>
    </citation>
    <scope>NUCLEOTIDE SEQUENCE</scope>
    <source>
        <strain evidence="1">MELC-2E11</strain>
        <tissue evidence="1">Siphon/mantle</tissue>
    </source>
</reference>
<proteinExistence type="predicted"/>
<dbReference type="PANTHER" id="PTHR11412">
    <property type="entry name" value="MACROGLOBULIN / COMPLEMENT"/>
    <property type="match status" value="1"/>
</dbReference>
<dbReference type="EMBL" id="CP111024">
    <property type="protein sequence ID" value="WAR23939.1"/>
    <property type="molecule type" value="Genomic_DNA"/>
</dbReference>
<sequence length="176" mass="19642">MEKKSSEFVDTVVALQALAEYSVRTYKPEVDLNIVIRNGPTSTMVSITNDNALLQKVIPELLVKGQNNKFTVTVSGSGTARMNIELRWNRKALSCDVCGRCPGDDRENENDRIDYEDVDEAVHNERSKREAGKETPQKCVTFDVKTINGVMSLMSIVRVNLETGVKAIEDDFKEVG</sequence>
<dbReference type="Proteomes" id="UP001164746">
    <property type="component" value="Chromosome 13"/>
</dbReference>
<organism evidence="1 2">
    <name type="scientific">Mya arenaria</name>
    <name type="common">Soft-shell clam</name>
    <dbReference type="NCBI Taxonomy" id="6604"/>
    <lineage>
        <taxon>Eukaryota</taxon>
        <taxon>Metazoa</taxon>
        <taxon>Spiralia</taxon>
        <taxon>Lophotrochozoa</taxon>
        <taxon>Mollusca</taxon>
        <taxon>Bivalvia</taxon>
        <taxon>Autobranchia</taxon>
        <taxon>Heteroconchia</taxon>
        <taxon>Euheterodonta</taxon>
        <taxon>Imparidentia</taxon>
        <taxon>Neoheterodontei</taxon>
        <taxon>Myida</taxon>
        <taxon>Myoidea</taxon>
        <taxon>Myidae</taxon>
        <taxon>Mya</taxon>
    </lineage>
</organism>
<dbReference type="InterPro" id="IPR050473">
    <property type="entry name" value="A2M/Complement_sys"/>
</dbReference>